<protein>
    <submittedName>
        <fullName evidence="3">Uncharacterized protein</fullName>
    </submittedName>
</protein>
<dbReference type="GO" id="GO:0016616">
    <property type="term" value="F:oxidoreductase activity, acting on the CH-OH group of donors, NAD or NADP as acceptor"/>
    <property type="evidence" value="ECO:0007669"/>
    <property type="project" value="UniProtKB-ARBA"/>
</dbReference>
<dbReference type="PANTHER" id="PTHR42760">
    <property type="entry name" value="SHORT-CHAIN DEHYDROGENASES/REDUCTASES FAMILY MEMBER"/>
    <property type="match status" value="1"/>
</dbReference>
<dbReference type="AlphaFoldDB" id="A0A382FVS0"/>
<sequence>MNILETFKLNNRTAIVTGAGRGLGRAMSHGLAEAGADVVVVELDEENGEKVVEEIKYIGQRSIFIKTDVSDYKSVEKMVDKVYEEFGSIEILINNAGVVYKPQTPSGDASIATEEVYPENWDYVIKVDLCSVFYCSQLVGRVMINQKKGKIINVASMSGFVGNLGRHNNAYCAAKGGVVMFTRQLAGDWAKYGINVNAIGPGYMKTEMGSGPLEDPKVKDLIKLMTPMGRPGEPDELKGLAVFLASDASKFITGQTIVIDGGYTIW</sequence>
<evidence type="ECO:0000256" key="2">
    <source>
        <dbReference type="ARBA" id="ARBA00023002"/>
    </source>
</evidence>
<proteinExistence type="inferred from homology"/>
<comment type="similarity">
    <text evidence="1">Belongs to the short-chain dehydrogenases/reductases (SDR) family.</text>
</comment>
<dbReference type="FunFam" id="3.40.50.720:FF:000240">
    <property type="entry name" value="SDR family oxidoreductase"/>
    <property type="match status" value="1"/>
</dbReference>
<name>A0A382FVS0_9ZZZZ</name>
<dbReference type="InterPro" id="IPR036291">
    <property type="entry name" value="NAD(P)-bd_dom_sf"/>
</dbReference>
<evidence type="ECO:0000313" key="3">
    <source>
        <dbReference type="EMBL" id="SVB66051.1"/>
    </source>
</evidence>
<evidence type="ECO:0000256" key="1">
    <source>
        <dbReference type="ARBA" id="ARBA00006484"/>
    </source>
</evidence>
<dbReference type="GO" id="GO:0005975">
    <property type="term" value="P:carbohydrate metabolic process"/>
    <property type="evidence" value="ECO:0007669"/>
    <property type="project" value="UniProtKB-ARBA"/>
</dbReference>
<dbReference type="PRINTS" id="PR00080">
    <property type="entry name" value="SDRFAMILY"/>
</dbReference>
<accession>A0A382FVS0</accession>
<dbReference type="Gene3D" id="3.40.50.720">
    <property type="entry name" value="NAD(P)-binding Rossmann-like Domain"/>
    <property type="match status" value="1"/>
</dbReference>
<dbReference type="NCBIfam" id="NF005559">
    <property type="entry name" value="PRK07231.1"/>
    <property type="match status" value="1"/>
</dbReference>
<reference evidence="3" key="1">
    <citation type="submission" date="2018-05" db="EMBL/GenBank/DDBJ databases">
        <authorList>
            <person name="Lanie J.A."/>
            <person name="Ng W.-L."/>
            <person name="Kazmierczak K.M."/>
            <person name="Andrzejewski T.M."/>
            <person name="Davidsen T.M."/>
            <person name="Wayne K.J."/>
            <person name="Tettelin H."/>
            <person name="Glass J.I."/>
            <person name="Rusch D."/>
            <person name="Podicherti R."/>
            <person name="Tsui H.-C.T."/>
            <person name="Winkler M.E."/>
        </authorList>
    </citation>
    <scope>NUCLEOTIDE SEQUENCE</scope>
</reference>
<dbReference type="InterPro" id="IPR020904">
    <property type="entry name" value="Sc_DH/Rdtase_CS"/>
</dbReference>
<dbReference type="Pfam" id="PF13561">
    <property type="entry name" value="adh_short_C2"/>
    <property type="match status" value="1"/>
</dbReference>
<dbReference type="SUPFAM" id="SSF51735">
    <property type="entry name" value="NAD(P)-binding Rossmann-fold domains"/>
    <property type="match status" value="1"/>
</dbReference>
<dbReference type="InterPro" id="IPR002347">
    <property type="entry name" value="SDR_fam"/>
</dbReference>
<dbReference type="PROSITE" id="PS00061">
    <property type="entry name" value="ADH_SHORT"/>
    <property type="match status" value="1"/>
</dbReference>
<gene>
    <name evidence="3" type="ORF">METZ01_LOCUS218905</name>
</gene>
<dbReference type="PANTHER" id="PTHR42760:SF115">
    <property type="entry name" value="3-OXOACYL-[ACYL-CARRIER-PROTEIN] REDUCTASE FABG"/>
    <property type="match status" value="1"/>
</dbReference>
<organism evidence="3">
    <name type="scientific">marine metagenome</name>
    <dbReference type="NCBI Taxonomy" id="408172"/>
    <lineage>
        <taxon>unclassified sequences</taxon>
        <taxon>metagenomes</taxon>
        <taxon>ecological metagenomes</taxon>
    </lineage>
</organism>
<dbReference type="EMBL" id="UINC01051645">
    <property type="protein sequence ID" value="SVB66051.1"/>
    <property type="molecule type" value="Genomic_DNA"/>
</dbReference>
<keyword evidence="2" id="KW-0560">Oxidoreductase</keyword>
<dbReference type="PRINTS" id="PR00081">
    <property type="entry name" value="GDHRDH"/>
</dbReference>